<dbReference type="InterPro" id="IPR002696">
    <property type="entry name" value="Membr_insert_effic_factor_YidD"/>
</dbReference>
<dbReference type="AlphaFoldDB" id="A0A6J7ULR9"/>
<name>A0A6J7ULR9_9ZZZZ</name>
<protein>
    <submittedName>
        <fullName evidence="2">Unannotated protein</fullName>
    </submittedName>
</protein>
<dbReference type="SMART" id="SM01234">
    <property type="entry name" value="Haemolytic"/>
    <property type="match status" value="1"/>
</dbReference>
<sequence>MTQRTFNERCLSAIEFYQGARSGRPSPCRFTPSCSSFAHEAFALHGTVRGFWLSAKRLLRCRPFGPSGFDPVPEVHTSHTHELLGK</sequence>
<organism evidence="2">
    <name type="scientific">freshwater metagenome</name>
    <dbReference type="NCBI Taxonomy" id="449393"/>
    <lineage>
        <taxon>unclassified sequences</taxon>
        <taxon>metagenomes</taxon>
        <taxon>ecological metagenomes</taxon>
    </lineage>
</organism>
<dbReference type="PANTHER" id="PTHR33383:SF1">
    <property type="entry name" value="MEMBRANE PROTEIN INSERTION EFFICIENCY FACTOR-RELATED"/>
    <property type="match status" value="1"/>
</dbReference>
<feature type="compositionally biased region" description="Basic and acidic residues" evidence="1">
    <location>
        <begin position="76"/>
        <end position="86"/>
    </location>
</feature>
<feature type="region of interest" description="Disordered" evidence="1">
    <location>
        <begin position="66"/>
        <end position="86"/>
    </location>
</feature>
<dbReference type="HAMAP" id="MF_00386">
    <property type="entry name" value="UPF0161_YidD"/>
    <property type="match status" value="1"/>
</dbReference>
<evidence type="ECO:0000256" key="1">
    <source>
        <dbReference type="SAM" id="MobiDB-lite"/>
    </source>
</evidence>
<dbReference type="PANTHER" id="PTHR33383">
    <property type="entry name" value="MEMBRANE PROTEIN INSERTION EFFICIENCY FACTOR-RELATED"/>
    <property type="match status" value="1"/>
</dbReference>
<evidence type="ECO:0000313" key="2">
    <source>
        <dbReference type="EMBL" id="CAB5066910.1"/>
    </source>
</evidence>
<accession>A0A6J7ULR9</accession>
<gene>
    <name evidence="2" type="ORF">UFOPK4347_01318</name>
</gene>
<proteinExistence type="inferred from homology"/>
<dbReference type="NCBIfam" id="TIGR00278">
    <property type="entry name" value="membrane protein insertion efficiency factor YidD"/>
    <property type="match status" value="1"/>
</dbReference>
<reference evidence="2" key="1">
    <citation type="submission" date="2020-05" db="EMBL/GenBank/DDBJ databases">
        <authorList>
            <person name="Chiriac C."/>
            <person name="Salcher M."/>
            <person name="Ghai R."/>
            <person name="Kavagutti S V."/>
        </authorList>
    </citation>
    <scope>NUCLEOTIDE SEQUENCE</scope>
</reference>
<dbReference type="EMBL" id="CAFBQU010000041">
    <property type="protein sequence ID" value="CAB5066910.1"/>
    <property type="molecule type" value="Genomic_DNA"/>
</dbReference>
<dbReference type="Pfam" id="PF01809">
    <property type="entry name" value="YidD"/>
    <property type="match status" value="1"/>
</dbReference>